<gene>
    <name evidence="2" type="ORF">RMAECT_0346</name>
</gene>
<dbReference type="RefSeq" id="WP_014365381.1">
    <property type="nucleotide sequence ID" value="NZ_LAOC01000001.1"/>
</dbReference>
<comment type="caution">
    <text evidence="2">The sequence shown here is derived from an EMBL/GenBank/DDBJ whole genome shotgun (WGS) entry which is preliminary data.</text>
</comment>
<evidence type="ECO:0000313" key="2">
    <source>
        <dbReference type="EMBL" id="KJV78249.1"/>
    </source>
</evidence>
<name>A0A0F3PG98_RICRH</name>
<feature type="compositionally biased region" description="Polar residues" evidence="1">
    <location>
        <begin position="48"/>
        <end position="58"/>
    </location>
</feature>
<dbReference type="PATRIC" id="fig|1359199.3.peg.338"/>
<feature type="region of interest" description="Disordered" evidence="1">
    <location>
        <begin position="42"/>
        <end position="68"/>
    </location>
</feature>
<sequence length="68" mass="7579">MNLDNATKKLGQEANKVTGIDIRHVVNPDASDHKEALRDAREKLGIGHNNQQDNTELTGITPEEHHEN</sequence>
<protein>
    <submittedName>
        <fullName evidence="2">Uncharacterized protein</fullName>
    </submittedName>
</protein>
<dbReference type="EMBL" id="LAOC01000001">
    <property type="protein sequence ID" value="KJV78249.1"/>
    <property type="molecule type" value="Genomic_DNA"/>
</dbReference>
<dbReference type="Proteomes" id="UP000033591">
    <property type="component" value="Unassembled WGS sequence"/>
</dbReference>
<evidence type="ECO:0000256" key="1">
    <source>
        <dbReference type="SAM" id="MobiDB-lite"/>
    </source>
</evidence>
<proteinExistence type="predicted"/>
<accession>A0A0F3PG98</accession>
<dbReference type="AlphaFoldDB" id="A0A0F3PG98"/>
<evidence type="ECO:0000313" key="3">
    <source>
        <dbReference type="Proteomes" id="UP000033591"/>
    </source>
</evidence>
<organism evidence="2 3">
    <name type="scientific">Rickettsia rhipicephali str. Ect</name>
    <dbReference type="NCBI Taxonomy" id="1359199"/>
    <lineage>
        <taxon>Bacteria</taxon>
        <taxon>Pseudomonadati</taxon>
        <taxon>Pseudomonadota</taxon>
        <taxon>Alphaproteobacteria</taxon>
        <taxon>Rickettsiales</taxon>
        <taxon>Rickettsiaceae</taxon>
        <taxon>Rickettsieae</taxon>
        <taxon>Rickettsia</taxon>
        <taxon>spotted fever group</taxon>
    </lineage>
</organism>
<reference evidence="2 3" key="1">
    <citation type="submission" date="2015-01" db="EMBL/GenBank/DDBJ databases">
        <title>Genome Sequencing of Rickettsiales.</title>
        <authorList>
            <person name="Daugherty S.C."/>
            <person name="Su Q."/>
            <person name="Abolude K."/>
            <person name="Beier-Sexton M."/>
            <person name="Carlyon J.A."/>
            <person name="Carter R."/>
            <person name="Day N.P."/>
            <person name="Dumler S.J."/>
            <person name="Dyachenko V."/>
            <person name="Godinez A."/>
            <person name="Kurtti T.J."/>
            <person name="Lichay M."/>
            <person name="Mullins K.E."/>
            <person name="Ott S."/>
            <person name="Pappas-Brown V."/>
            <person name="Paris D.H."/>
            <person name="Patel P."/>
            <person name="Richards A.L."/>
            <person name="Sadzewicz L."/>
            <person name="Sears K."/>
            <person name="Seidman D."/>
            <person name="Sengamalay N."/>
            <person name="Stenos J."/>
            <person name="Tallon L.J."/>
            <person name="Vincent G."/>
            <person name="Fraser C.M."/>
            <person name="Munderloh U."/>
            <person name="Dunning-Hotopp J.C."/>
        </authorList>
    </citation>
    <scope>NUCLEOTIDE SEQUENCE [LARGE SCALE GENOMIC DNA]</scope>
    <source>
        <strain evidence="2 3">Ect</strain>
    </source>
</reference>